<reference evidence="5 6" key="1">
    <citation type="submission" date="2020-10" db="EMBL/GenBank/DDBJ databases">
        <title>The Coptis chinensis genome and diversification of protoberbering-type alkaloids.</title>
        <authorList>
            <person name="Wang B."/>
            <person name="Shu S."/>
            <person name="Song C."/>
            <person name="Liu Y."/>
        </authorList>
    </citation>
    <scope>NUCLEOTIDE SEQUENCE [LARGE SCALE GENOMIC DNA]</scope>
    <source>
        <strain evidence="5">HL-2020</strain>
        <tissue evidence="5">Leaf</tissue>
    </source>
</reference>
<evidence type="ECO:0000259" key="4">
    <source>
        <dbReference type="PROSITE" id="PS51673"/>
    </source>
</evidence>
<dbReference type="EMBL" id="JADFTS010000005">
    <property type="protein sequence ID" value="KAF9606081.1"/>
    <property type="molecule type" value="Genomic_DNA"/>
</dbReference>
<keyword evidence="6" id="KW-1185">Reference proteome</keyword>
<proteinExistence type="predicted"/>
<dbReference type="PROSITE" id="PS51673">
    <property type="entry name" value="SUZ"/>
    <property type="match status" value="1"/>
</dbReference>
<evidence type="ECO:0000256" key="2">
    <source>
        <dbReference type="SAM" id="MobiDB-lite"/>
    </source>
</evidence>
<evidence type="ECO:0000259" key="3">
    <source>
        <dbReference type="PROSITE" id="PS51061"/>
    </source>
</evidence>
<dbReference type="SUPFAM" id="SSF82708">
    <property type="entry name" value="R3H domain"/>
    <property type="match status" value="1"/>
</dbReference>
<name>A0A835HWP8_9MAGN</name>
<sequence>MSMTQFAMVEELAFLVKDNLSCKHLILSVEEALVDFLQNDTSLDGILELKPMSSYNRLLLHRLADIFGLTHESVGEGDDRHLILERSPESSIPSVLVSDILWQCNDYQSPAASHQLLRRTEALPAAKNNPTSLGTTLEEREAAYLAARERIFSEENGGIRESVAPKPRNVPMVARRMIAHALGQKIHTNPSSVKINLSNSMENDEERIKELSTEEDNGNCLSGSFRNPQESSSKSIQKMRSCERIAPGSKGRNASTGSSGKVVSSENFKQEHMGAAKRIFANALGLQGVKETNSLLLKCTNSKAIDKQ</sequence>
<dbReference type="InterPro" id="IPR051937">
    <property type="entry name" value="R3H_domain_containing"/>
</dbReference>
<feature type="domain" description="SUZ" evidence="4">
    <location>
        <begin position="91"/>
        <end position="156"/>
    </location>
</feature>
<dbReference type="InterPro" id="IPR036867">
    <property type="entry name" value="R3H_dom_sf"/>
</dbReference>
<comment type="caution">
    <text evidence="5">The sequence shown here is derived from an EMBL/GenBank/DDBJ whole genome shotgun (WGS) entry which is preliminary data.</text>
</comment>
<dbReference type="Pfam" id="PF01424">
    <property type="entry name" value="R3H"/>
    <property type="match status" value="1"/>
</dbReference>
<dbReference type="CDD" id="cd02642">
    <property type="entry name" value="R3H_encore_like"/>
    <property type="match status" value="1"/>
</dbReference>
<evidence type="ECO:0008006" key="7">
    <source>
        <dbReference type="Google" id="ProtNLM"/>
    </source>
</evidence>
<evidence type="ECO:0000313" key="6">
    <source>
        <dbReference type="Proteomes" id="UP000631114"/>
    </source>
</evidence>
<accession>A0A835HWP8</accession>
<dbReference type="InterPro" id="IPR001374">
    <property type="entry name" value="R3H_dom"/>
</dbReference>
<dbReference type="PANTHER" id="PTHR15672:SF25">
    <property type="entry name" value="OS01G0100600 PROTEIN"/>
    <property type="match status" value="1"/>
</dbReference>
<dbReference type="Gene3D" id="3.30.1370.50">
    <property type="entry name" value="R3H-like domain"/>
    <property type="match status" value="1"/>
</dbReference>
<evidence type="ECO:0000313" key="5">
    <source>
        <dbReference type="EMBL" id="KAF9606081.1"/>
    </source>
</evidence>
<dbReference type="PROSITE" id="PS51061">
    <property type="entry name" value="R3H"/>
    <property type="match status" value="1"/>
</dbReference>
<dbReference type="Pfam" id="PF12752">
    <property type="entry name" value="SUZ"/>
    <property type="match status" value="1"/>
</dbReference>
<dbReference type="AlphaFoldDB" id="A0A835HWP8"/>
<feature type="compositionally biased region" description="Polar residues" evidence="2">
    <location>
        <begin position="219"/>
        <end position="238"/>
    </location>
</feature>
<evidence type="ECO:0000256" key="1">
    <source>
        <dbReference type="ARBA" id="ARBA00022553"/>
    </source>
</evidence>
<dbReference type="InterPro" id="IPR024771">
    <property type="entry name" value="SUZ"/>
</dbReference>
<feature type="compositionally biased region" description="Polar residues" evidence="2">
    <location>
        <begin position="252"/>
        <end position="264"/>
    </location>
</feature>
<protein>
    <recommendedName>
        <fullName evidence="7">R3H domain-containing protein</fullName>
    </recommendedName>
</protein>
<organism evidence="5 6">
    <name type="scientific">Coptis chinensis</name>
    <dbReference type="NCBI Taxonomy" id="261450"/>
    <lineage>
        <taxon>Eukaryota</taxon>
        <taxon>Viridiplantae</taxon>
        <taxon>Streptophyta</taxon>
        <taxon>Embryophyta</taxon>
        <taxon>Tracheophyta</taxon>
        <taxon>Spermatophyta</taxon>
        <taxon>Magnoliopsida</taxon>
        <taxon>Ranunculales</taxon>
        <taxon>Ranunculaceae</taxon>
        <taxon>Coptidoideae</taxon>
        <taxon>Coptis</taxon>
    </lineage>
</organism>
<dbReference type="OrthoDB" id="278430at2759"/>
<dbReference type="Proteomes" id="UP000631114">
    <property type="component" value="Unassembled WGS sequence"/>
</dbReference>
<gene>
    <name evidence="5" type="ORF">IFM89_023104</name>
</gene>
<feature type="domain" description="R3H" evidence="3">
    <location>
        <begin position="23"/>
        <end position="88"/>
    </location>
</feature>
<feature type="region of interest" description="Disordered" evidence="2">
    <location>
        <begin position="196"/>
        <end position="264"/>
    </location>
</feature>
<dbReference type="SMART" id="SM00393">
    <property type="entry name" value="R3H"/>
    <property type="match status" value="1"/>
</dbReference>
<dbReference type="PANTHER" id="PTHR15672">
    <property type="entry name" value="CAMP-REGULATED PHOSPHOPROTEIN 21 RELATED R3H DOMAIN CONTAINING PROTEIN"/>
    <property type="match status" value="1"/>
</dbReference>
<dbReference type="GO" id="GO:0003676">
    <property type="term" value="F:nucleic acid binding"/>
    <property type="evidence" value="ECO:0007669"/>
    <property type="project" value="UniProtKB-UniRule"/>
</dbReference>
<keyword evidence="1" id="KW-0597">Phosphoprotein</keyword>